<reference evidence="6" key="1">
    <citation type="submission" date="2022-11" db="UniProtKB">
        <authorList>
            <consortium name="WormBaseParasite"/>
        </authorList>
    </citation>
    <scope>IDENTIFICATION</scope>
</reference>
<dbReference type="SUPFAM" id="SSF48452">
    <property type="entry name" value="TPR-like"/>
    <property type="match status" value="2"/>
</dbReference>
<dbReference type="AlphaFoldDB" id="A0A914PK10"/>
<evidence type="ECO:0000313" key="5">
    <source>
        <dbReference type="Proteomes" id="UP000887578"/>
    </source>
</evidence>
<accession>A0A914PK10</accession>
<feature type="repeat" description="TPR" evidence="3">
    <location>
        <begin position="121"/>
        <end position="154"/>
    </location>
</feature>
<protein>
    <submittedName>
        <fullName evidence="6">Tetratricopeptide repeat protein</fullName>
    </submittedName>
</protein>
<keyword evidence="1" id="KW-0677">Repeat</keyword>
<organism evidence="5 6">
    <name type="scientific">Panagrolaimus davidi</name>
    <dbReference type="NCBI Taxonomy" id="227884"/>
    <lineage>
        <taxon>Eukaryota</taxon>
        <taxon>Metazoa</taxon>
        <taxon>Ecdysozoa</taxon>
        <taxon>Nematoda</taxon>
        <taxon>Chromadorea</taxon>
        <taxon>Rhabditida</taxon>
        <taxon>Tylenchina</taxon>
        <taxon>Panagrolaimomorpha</taxon>
        <taxon>Panagrolaimoidea</taxon>
        <taxon>Panagrolaimidae</taxon>
        <taxon>Panagrolaimus</taxon>
    </lineage>
</organism>
<keyword evidence="2 3" id="KW-0802">TPR repeat</keyword>
<dbReference type="PROSITE" id="PS50005">
    <property type="entry name" value="TPR"/>
    <property type="match status" value="1"/>
</dbReference>
<evidence type="ECO:0000256" key="2">
    <source>
        <dbReference type="ARBA" id="ARBA00022803"/>
    </source>
</evidence>
<dbReference type="GO" id="GO:0034044">
    <property type="term" value="C:exomer complex"/>
    <property type="evidence" value="ECO:0007669"/>
    <property type="project" value="UniProtKB-ARBA"/>
</dbReference>
<dbReference type="InterPro" id="IPR011990">
    <property type="entry name" value="TPR-like_helical_dom_sf"/>
</dbReference>
<name>A0A914PK10_9BILA</name>
<dbReference type="InterPro" id="IPR019734">
    <property type="entry name" value="TPR_rpt"/>
</dbReference>
<dbReference type="PROSITE" id="PS50293">
    <property type="entry name" value="TPR_REGION"/>
    <property type="match status" value="1"/>
</dbReference>
<dbReference type="SMART" id="SM00028">
    <property type="entry name" value="TPR"/>
    <property type="match status" value="5"/>
</dbReference>
<dbReference type="InterPro" id="IPR015374">
    <property type="entry name" value="ChAPs"/>
</dbReference>
<sequence length="556" mass="64466">MFEIPRQQNDEKKEPEIVQFKATQKLIDPNQENLTKVESKETESHFEKLKESANILFKEKKYNEAIKAYSKILQISGLSSENQATIYSNRSASYVMLEDKNSSEMAKADAEKAIKLCPSWWKGYFRLGRVFVSQDEWKNAEENFTRALSLNPESIGEMTQEKKPKPPSPLDYDQYGKSVEKAAKNGSITAQQHMKIWEYLSAANEAFKKNDSAELVKSFAKAIRLNPQIVEISEKRLSTHPNELETIICYVKKILQQSGMPKNFLNIFKKYPDDECLAEMACIIYLIIENFKDALNHIKVVLKRHPNSLRLIYWHARTLCSQEPRTEECIKALDDFLTVAPEDYPNVPACYYYKAEYYCRKKDYQKFVESFEAGLAAEKKQLPCFLPYQFEDPPGLTFYLDQIKSDPKRKSLIIQQRDYFAQNGTPIYSFSKPACTPNPPNWSLPSLKKITFTDMNPTKEAIFNDCILEGKIIDWPIVSVVNNVIHTLFEDKNGDINRLTIYNWPKTDNRKYDINKAMEVFRPNVFASIINPYHRILKDGQVTICVEGLEYIMFSK</sequence>
<dbReference type="WBParaSite" id="PDA_v2.g16124.t1">
    <property type="protein sequence ID" value="PDA_v2.g16124.t1"/>
    <property type="gene ID" value="PDA_v2.g16124"/>
</dbReference>
<evidence type="ECO:0000256" key="1">
    <source>
        <dbReference type="ARBA" id="ARBA00022737"/>
    </source>
</evidence>
<dbReference type="Proteomes" id="UP000887578">
    <property type="component" value="Unplaced"/>
</dbReference>
<dbReference type="Gene3D" id="1.25.40.10">
    <property type="entry name" value="Tetratricopeptide repeat domain"/>
    <property type="match status" value="2"/>
</dbReference>
<evidence type="ECO:0000313" key="6">
    <source>
        <dbReference type="WBParaSite" id="PDA_v2.g16124.t1"/>
    </source>
</evidence>
<evidence type="ECO:0000256" key="4">
    <source>
        <dbReference type="SAM" id="MobiDB-lite"/>
    </source>
</evidence>
<keyword evidence="5" id="KW-1185">Reference proteome</keyword>
<dbReference type="Pfam" id="PF09295">
    <property type="entry name" value="ChAPs"/>
    <property type="match status" value="1"/>
</dbReference>
<dbReference type="PANTHER" id="PTHR22904:SF523">
    <property type="entry name" value="STRESS-INDUCED-PHOSPHOPROTEIN 1"/>
    <property type="match status" value="1"/>
</dbReference>
<feature type="region of interest" description="Disordered" evidence="4">
    <location>
        <begin position="151"/>
        <end position="174"/>
    </location>
</feature>
<dbReference type="GO" id="GO:0051879">
    <property type="term" value="F:Hsp90 protein binding"/>
    <property type="evidence" value="ECO:0007669"/>
    <property type="project" value="TreeGrafter"/>
</dbReference>
<proteinExistence type="predicted"/>
<evidence type="ECO:0000256" key="3">
    <source>
        <dbReference type="PROSITE-ProRule" id="PRU00339"/>
    </source>
</evidence>
<dbReference type="GO" id="GO:0006893">
    <property type="term" value="P:Golgi to plasma membrane transport"/>
    <property type="evidence" value="ECO:0007669"/>
    <property type="project" value="UniProtKB-ARBA"/>
</dbReference>
<dbReference type="PANTHER" id="PTHR22904">
    <property type="entry name" value="TPR REPEAT CONTAINING PROTEIN"/>
    <property type="match status" value="1"/>
</dbReference>